<evidence type="ECO:0000256" key="1">
    <source>
        <dbReference type="SAM" id="MobiDB-lite"/>
    </source>
</evidence>
<proteinExistence type="predicted"/>
<reference evidence="2" key="1">
    <citation type="submission" date="2021-01" db="EMBL/GenBank/DDBJ databases">
        <authorList>
            <person name="Corre E."/>
            <person name="Pelletier E."/>
            <person name="Niang G."/>
            <person name="Scheremetjew M."/>
            <person name="Finn R."/>
            <person name="Kale V."/>
            <person name="Holt S."/>
            <person name="Cochrane G."/>
            <person name="Meng A."/>
            <person name="Brown T."/>
            <person name="Cohen L."/>
        </authorList>
    </citation>
    <scope>NUCLEOTIDE SEQUENCE</scope>
    <source>
        <strain evidence="2">CCAP 955/1</strain>
    </source>
</reference>
<name>A0A7S3GVR5_9STRA</name>
<evidence type="ECO:0000313" key="2">
    <source>
        <dbReference type="EMBL" id="CAE0277761.1"/>
    </source>
</evidence>
<accession>A0A7S3GVR5</accession>
<protein>
    <submittedName>
        <fullName evidence="2">Uncharacterized protein</fullName>
    </submittedName>
</protein>
<gene>
    <name evidence="2" type="ORF">SELO1098_LOCUS6591</name>
</gene>
<dbReference type="EMBL" id="HBIC01013165">
    <property type="protein sequence ID" value="CAE0277761.1"/>
    <property type="molecule type" value="Transcribed_RNA"/>
</dbReference>
<sequence>MIKKLLTVDHTKRLTVQQAIAHPWLGKTPEELAKFSLDSNLATLRKYQATRKLRAAVHTVIAANRMKSLMEAIRGAADVINAEDDEEAAKLAAARPASATKGDSGSPKAK</sequence>
<dbReference type="AlphaFoldDB" id="A0A7S3GVR5"/>
<dbReference type="Gene3D" id="1.10.510.10">
    <property type="entry name" value="Transferase(Phosphotransferase) domain 1"/>
    <property type="match status" value="1"/>
</dbReference>
<organism evidence="2">
    <name type="scientific">Spumella elongata</name>
    <dbReference type="NCBI Taxonomy" id="89044"/>
    <lineage>
        <taxon>Eukaryota</taxon>
        <taxon>Sar</taxon>
        <taxon>Stramenopiles</taxon>
        <taxon>Ochrophyta</taxon>
        <taxon>Chrysophyceae</taxon>
        <taxon>Chromulinales</taxon>
        <taxon>Chromulinaceae</taxon>
        <taxon>Spumella</taxon>
    </lineage>
</organism>
<feature type="region of interest" description="Disordered" evidence="1">
    <location>
        <begin position="91"/>
        <end position="110"/>
    </location>
</feature>